<reference evidence="3 4" key="1">
    <citation type="submission" date="2020-11" db="EMBL/GenBank/DDBJ databases">
        <title>Carbohydrate-dependent, anaerobic sulfur respiration: A novel catabolism in halophilic archaea.</title>
        <authorList>
            <person name="Sorokin D.Y."/>
            <person name="Messina E."/>
            <person name="Smedile F."/>
            <person name="La Cono V."/>
            <person name="Hallsworth J.E."/>
            <person name="Yakimov M.M."/>
        </authorList>
    </citation>
    <scope>NUCLEOTIDE SEQUENCE [LARGE SCALE GENOMIC DNA]</scope>
    <source>
        <strain evidence="3 4">HSR-Est</strain>
    </source>
</reference>
<organism evidence="3 4">
    <name type="scientific">Halapricum desulfuricans</name>
    <dbReference type="NCBI Taxonomy" id="2841257"/>
    <lineage>
        <taxon>Archaea</taxon>
        <taxon>Methanobacteriati</taxon>
        <taxon>Methanobacteriota</taxon>
        <taxon>Stenosarchaea group</taxon>
        <taxon>Halobacteria</taxon>
        <taxon>Halobacteriales</taxon>
        <taxon>Haloarculaceae</taxon>
        <taxon>Halapricum</taxon>
    </lineage>
</organism>
<feature type="compositionally biased region" description="Polar residues" evidence="2">
    <location>
        <begin position="1"/>
        <end position="11"/>
    </location>
</feature>
<name>A0A897NSB1_9EURY</name>
<evidence type="ECO:0000313" key="3">
    <source>
        <dbReference type="EMBL" id="QSG14365.1"/>
    </source>
</evidence>
<evidence type="ECO:0000256" key="2">
    <source>
        <dbReference type="SAM" id="MobiDB-lite"/>
    </source>
</evidence>
<dbReference type="Proteomes" id="UP000663292">
    <property type="component" value="Chromosome"/>
</dbReference>
<dbReference type="AlphaFoldDB" id="A0A897NSB1"/>
<feature type="region of interest" description="Disordered" evidence="2">
    <location>
        <begin position="1"/>
        <end position="20"/>
    </location>
</feature>
<accession>A0A897NSB1</accession>
<evidence type="ECO:0000256" key="1">
    <source>
        <dbReference type="SAM" id="Coils"/>
    </source>
</evidence>
<keyword evidence="4" id="KW-1185">Reference proteome</keyword>
<sequence>MNWRVTMTDTSESWREQGENMGLNEETARIELYCNYRDKETWQEEADVENYSSLNKYLRDMINLGRVYRKEGTQGRQDADDRVQELEAQIETLQRELANQEPETIGPDVVDNALIETLLGEQYQTVEEILEQLTANENLQANLKKPVEDALYDLAGDGRAEYQEGWGWRLGGEQ</sequence>
<proteinExistence type="predicted"/>
<feature type="coiled-coil region" evidence="1">
    <location>
        <begin position="76"/>
        <end position="103"/>
    </location>
</feature>
<keyword evidence="1" id="KW-0175">Coiled coil</keyword>
<evidence type="ECO:0000313" key="4">
    <source>
        <dbReference type="Proteomes" id="UP000663292"/>
    </source>
</evidence>
<dbReference type="EMBL" id="CP064791">
    <property type="protein sequence ID" value="QSG14365.1"/>
    <property type="molecule type" value="Genomic_DNA"/>
</dbReference>
<protein>
    <submittedName>
        <fullName evidence="3">Uncharacterized protein</fullName>
    </submittedName>
</protein>
<gene>
    <name evidence="3" type="ORF">HSEST_0821</name>
</gene>